<keyword evidence="1" id="KW-0732">Signal</keyword>
<keyword evidence="3" id="KW-1185">Reference proteome</keyword>
<feature type="signal peptide" evidence="1">
    <location>
        <begin position="1"/>
        <end position="23"/>
    </location>
</feature>
<dbReference type="GeneID" id="54285201"/>
<dbReference type="AlphaFoldDB" id="A0A6A5XQC4"/>
<name>A0A6A5XQC4_9PLEO</name>
<feature type="chain" id="PRO_5025329330" evidence="1">
    <location>
        <begin position="24"/>
        <end position="71"/>
    </location>
</feature>
<accession>A0A6A5XQC4</accession>
<gene>
    <name evidence="2" type="ORF">BU24DRAFT_421772</name>
</gene>
<protein>
    <submittedName>
        <fullName evidence="2">Uncharacterized protein</fullName>
    </submittedName>
</protein>
<evidence type="ECO:0000313" key="3">
    <source>
        <dbReference type="Proteomes" id="UP000799778"/>
    </source>
</evidence>
<sequence>MAVSVHVMIHSLLLPFFVPGLLSMVLESRSCVTQNVTSTGVPLKERASREVDKLELERSFDSMAILSLLNC</sequence>
<dbReference type="RefSeq" id="XP_033383807.1">
    <property type="nucleotide sequence ID" value="XM_033527804.1"/>
</dbReference>
<dbReference type="EMBL" id="ML978069">
    <property type="protein sequence ID" value="KAF2015468.1"/>
    <property type="molecule type" value="Genomic_DNA"/>
</dbReference>
<evidence type="ECO:0000313" key="2">
    <source>
        <dbReference type="EMBL" id="KAF2015468.1"/>
    </source>
</evidence>
<organism evidence="2 3">
    <name type="scientific">Aaosphaeria arxii CBS 175.79</name>
    <dbReference type="NCBI Taxonomy" id="1450172"/>
    <lineage>
        <taxon>Eukaryota</taxon>
        <taxon>Fungi</taxon>
        <taxon>Dikarya</taxon>
        <taxon>Ascomycota</taxon>
        <taxon>Pezizomycotina</taxon>
        <taxon>Dothideomycetes</taxon>
        <taxon>Pleosporomycetidae</taxon>
        <taxon>Pleosporales</taxon>
        <taxon>Pleosporales incertae sedis</taxon>
        <taxon>Aaosphaeria</taxon>
    </lineage>
</organism>
<reference evidence="2" key="1">
    <citation type="journal article" date="2020" name="Stud. Mycol.">
        <title>101 Dothideomycetes genomes: a test case for predicting lifestyles and emergence of pathogens.</title>
        <authorList>
            <person name="Haridas S."/>
            <person name="Albert R."/>
            <person name="Binder M."/>
            <person name="Bloem J."/>
            <person name="Labutti K."/>
            <person name="Salamov A."/>
            <person name="Andreopoulos B."/>
            <person name="Baker S."/>
            <person name="Barry K."/>
            <person name="Bills G."/>
            <person name="Bluhm B."/>
            <person name="Cannon C."/>
            <person name="Castanera R."/>
            <person name="Culley D."/>
            <person name="Daum C."/>
            <person name="Ezra D."/>
            <person name="Gonzalez J."/>
            <person name="Henrissat B."/>
            <person name="Kuo A."/>
            <person name="Liang C."/>
            <person name="Lipzen A."/>
            <person name="Lutzoni F."/>
            <person name="Magnuson J."/>
            <person name="Mondo S."/>
            <person name="Nolan M."/>
            <person name="Ohm R."/>
            <person name="Pangilinan J."/>
            <person name="Park H.-J."/>
            <person name="Ramirez L."/>
            <person name="Alfaro M."/>
            <person name="Sun H."/>
            <person name="Tritt A."/>
            <person name="Yoshinaga Y."/>
            <person name="Zwiers L.-H."/>
            <person name="Turgeon B."/>
            <person name="Goodwin S."/>
            <person name="Spatafora J."/>
            <person name="Crous P."/>
            <person name="Grigoriev I."/>
        </authorList>
    </citation>
    <scope>NUCLEOTIDE SEQUENCE</scope>
    <source>
        <strain evidence="2">CBS 175.79</strain>
    </source>
</reference>
<dbReference type="Proteomes" id="UP000799778">
    <property type="component" value="Unassembled WGS sequence"/>
</dbReference>
<proteinExistence type="predicted"/>
<evidence type="ECO:0000256" key="1">
    <source>
        <dbReference type="SAM" id="SignalP"/>
    </source>
</evidence>